<proteinExistence type="predicted"/>
<comment type="caution">
    <text evidence="3">The sequence shown here is derived from an EMBL/GenBank/DDBJ whole genome shotgun (WGS) entry which is preliminary data.</text>
</comment>
<feature type="region of interest" description="Disordered" evidence="2">
    <location>
        <begin position="809"/>
        <end position="880"/>
    </location>
</feature>
<gene>
    <name evidence="3" type="ORF">MGAL_10B066716</name>
</gene>
<evidence type="ECO:0000256" key="2">
    <source>
        <dbReference type="SAM" id="MobiDB-lite"/>
    </source>
</evidence>
<dbReference type="PROSITE" id="PS00018">
    <property type="entry name" value="EF_HAND_1"/>
    <property type="match status" value="1"/>
</dbReference>
<feature type="region of interest" description="Disordered" evidence="2">
    <location>
        <begin position="382"/>
        <end position="502"/>
    </location>
</feature>
<feature type="compositionally biased region" description="Basic and acidic residues" evidence="2">
    <location>
        <begin position="219"/>
        <end position="236"/>
    </location>
</feature>
<name>A0A8B6DPG2_MYTGA</name>
<feature type="region of interest" description="Disordered" evidence="2">
    <location>
        <begin position="306"/>
        <end position="332"/>
    </location>
</feature>
<protein>
    <submittedName>
        <fullName evidence="3">Uncharacterized protein</fullName>
    </submittedName>
</protein>
<feature type="compositionally biased region" description="Low complexity" evidence="2">
    <location>
        <begin position="385"/>
        <end position="439"/>
    </location>
</feature>
<feature type="compositionally biased region" description="Polar residues" evidence="2">
    <location>
        <begin position="586"/>
        <end position="622"/>
    </location>
</feature>
<dbReference type="AlphaFoldDB" id="A0A8B6DPG2"/>
<feature type="compositionally biased region" description="Low complexity" evidence="2">
    <location>
        <begin position="838"/>
        <end position="848"/>
    </location>
</feature>
<keyword evidence="4" id="KW-1185">Reference proteome</keyword>
<sequence>MSNAAELDNLIQSFEYENQQYIKLIEKESQHIEAIESDIHVRRGQADTLQYEIAQLDEDTKRAHKQFMHNRDNVENLKKTIPVLKDHEVALEKTLKSLIENGNQTRKERETMLQHYRDVWKDYEAKYKSFPLAQELEAKKQKVRILQTELNETEDRVRNLQKQIQDFNSNHDVDFKDMKKLIIKIAELKTGTSEVERKIKHAYDKKKVIDEEIKQAKEKKLAQEEASRLEQEKLNESMDLEEKDTSQDTSDSSTLISMMRDDEPDINGNFIIEKQSNVLSHPLEQAIDQPRKTSTSFTEQFARLNKVSAPQQSRATVSSPESGQQSSPMETDVTCPSQIHLEFAVQNAKMKNLDLQRQNQQNVSKSQVRPQTYQVLPPQQFTPTSVQQMSQSQQQFTRSSGQQSSQSQQQFTRPSVQQISQSQQQFSQPTGQQMPQFQQVGRPYVPQGPSQLLNKSEMSSLAQTMQKQTPRPFVPQSTTSQATRPSVPQYSFSPINTNSAPQNLNQQMFRNSAPQNLNQQIYRNPAAQNLNEQIYRNSMSQIKSQFTTRPTVPQIVQRPETPKYVHQQNTRPVQQASQVPKHRQVAPQTQTSQTFEAPRTPQLQMPNRQSPVTLIPSTTNVANLPLTDQVRKMAPSNKPGSKVQDQSPRKPQPQSSITAGHSKQNEQLDINGNPYISLQQSPKTPKTPETGSGDFSPFDMEKHRQKLLKLKQSPGQPMRAARPMYSAEKVKNTTKTSSAADNNINFSGFATEMSMFQSGGGSNMFPSAGDGASDKSNFFGSKSPDLSTGDSGFSFGAADKSGGSSIMSLFGTSNSEDDTQETSFSFSFGGGGGGDQSGGSPAFSFGGADKSGGASIMSLFGGGGGKPEEKTQESNFSFSF</sequence>
<feature type="compositionally biased region" description="Polar residues" evidence="2">
    <location>
        <begin position="308"/>
        <end position="332"/>
    </location>
</feature>
<evidence type="ECO:0000313" key="4">
    <source>
        <dbReference type="Proteomes" id="UP000596742"/>
    </source>
</evidence>
<reference evidence="3" key="1">
    <citation type="submission" date="2018-11" db="EMBL/GenBank/DDBJ databases">
        <authorList>
            <person name="Alioto T."/>
            <person name="Alioto T."/>
        </authorList>
    </citation>
    <scope>NUCLEOTIDE SEQUENCE</scope>
</reference>
<keyword evidence="1" id="KW-0175">Coiled coil</keyword>
<evidence type="ECO:0000313" key="3">
    <source>
        <dbReference type="EMBL" id="VDI23236.1"/>
    </source>
</evidence>
<feature type="compositionally biased region" description="Gly residues" evidence="2">
    <location>
        <begin position="828"/>
        <end position="837"/>
    </location>
</feature>
<dbReference type="EMBL" id="UYJE01003895">
    <property type="protein sequence ID" value="VDI23236.1"/>
    <property type="molecule type" value="Genomic_DNA"/>
</dbReference>
<feature type="compositionally biased region" description="Polar residues" evidence="2">
    <location>
        <begin position="448"/>
        <end position="502"/>
    </location>
</feature>
<feature type="coiled-coil region" evidence="1">
    <location>
        <begin position="133"/>
        <end position="170"/>
    </location>
</feature>
<feature type="region of interest" description="Disordered" evidence="2">
    <location>
        <begin position="563"/>
        <end position="698"/>
    </location>
</feature>
<evidence type="ECO:0000256" key="1">
    <source>
        <dbReference type="SAM" id="Coils"/>
    </source>
</evidence>
<feature type="compositionally biased region" description="Polar residues" evidence="2">
    <location>
        <begin position="566"/>
        <end position="578"/>
    </location>
</feature>
<dbReference type="InterPro" id="IPR018247">
    <property type="entry name" value="EF_Hand_1_Ca_BS"/>
</dbReference>
<dbReference type="OrthoDB" id="6119718at2759"/>
<accession>A0A8B6DPG2</accession>
<feature type="region of interest" description="Disordered" evidence="2">
    <location>
        <begin position="219"/>
        <end position="254"/>
    </location>
</feature>
<feature type="compositionally biased region" description="Polar residues" evidence="2">
    <location>
        <begin position="652"/>
        <end position="690"/>
    </location>
</feature>
<organism evidence="3 4">
    <name type="scientific">Mytilus galloprovincialis</name>
    <name type="common">Mediterranean mussel</name>
    <dbReference type="NCBI Taxonomy" id="29158"/>
    <lineage>
        <taxon>Eukaryota</taxon>
        <taxon>Metazoa</taxon>
        <taxon>Spiralia</taxon>
        <taxon>Lophotrochozoa</taxon>
        <taxon>Mollusca</taxon>
        <taxon>Bivalvia</taxon>
        <taxon>Autobranchia</taxon>
        <taxon>Pteriomorphia</taxon>
        <taxon>Mytilida</taxon>
        <taxon>Mytiloidea</taxon>
        <taxon>Mytilidae</taxon>
        <taxon>Mytilinae</taxon>
        <taxon>Mytilus</taxon>
    </lineage>
</organism>
<dbReference type="Proteomes" id="UP000596742">
    <property type="component" value="Unassembled WGS sequence"/>
</dbReference>